<dbReference type="EMBL" id="JARJCW010000076">
    <property type="protein sequence ID" value="KAJ7197750.1"/>
    <property type="molecule type" value="Genomic_DNA"/>
</dbReference>
<organism evidence="2 3">
    <name type="scientific">Mycena pura</name>
    <dbReference type="NCBI Taxonomy" id="153505"/>
    <lineage>
        <taxon>Eukaryota</taxon>
        <taxon>Fungi</taxon>
        <taxon>Dikarya</taxon>
        <taxon>Basidiomycota</taxon>
        <taxon>Agaricomycotina</taxon>
        <taxon>Agaricomycetes</taxon>
        <taxon>Agaricomycetidae</taxon>
        <taxon>Agaricales</taxon>
        <taxon>Marasmiineae</taxon>
        <taxon>Mycenaceae</taxon>
        <taxon>Mycena</taxon>
    </lineage>
</organism>
<dbReference type="PROSITE" id="PS50181">
    <property type="entry name" value="FBOX"/>
    <property type="match status" value="1"/>
</dbReference>
<dbReference type="Proteomes" id="UP001219525">
    <property type="component" value="Unassembled WGS sequence"/>
</dbReference>
<dbReference type="AlphaFoldDB" id="A0AAD6Y7D6"/>
<dbReference type="InterPro" id="IPR001810">
    <property type="entry name" value="F-box_dom"/>
</dbReference>
<dbReference type="InterPro" id="IPR036047">
    <property type="entry name" value="F-box-like_dom_sf"/>
</dbReference>
<reference evidence="2" key="1">
    <citation type="submission" date="2023-03" db="EMBL/GenBank/DDBJ databases">
        <title>Massive genome expansion in bonnet fungi (Mycena s.s.) driven by repeated elements and novel gene families across ecological guilds.</title>
        <authorList>
            <consortium name="Lawrence Berkeley National Laboratory"/>
            <person name="Harder C.B."/>
            <person name="Miyauchi S."/>
            <person name="Viragh M."/>
            <person name="Kuo A."/>
            <person name="Thoen E."/>
            <person name="Andreopoulos B."/>
            <person name="Lu D."/>
            <person name="Skrede I."/>
            <person name="Drula E."/>
            <person name="Henrissat B."/>
            <person name="Morin E."/>
            <person name="Kohler A."/>
            <person name="Barry K."/>
            <person name="LaButti K."/>
            <person name="Morin E."/>
            <person name="Salamov A."/>
            <person name="Lipzen A."/>
            <person name="Mereny Z."/>
            <person name="Hegedus B."/>
            <person name="Baldrian P."/>
            <person name="Stursova M."/>
            <person name="Weitz H."/>
            <person name="Taylor A."/>
            <person name="Grigoriev I.V."/>
            <person name="Nagy L.G."/>
            <person name="Martin F."/>
            <person name="Kauserud H."/>
        </authorList>
    </citation>
    <scope>NUCLEOTIDE SEQUENCE</scope>
    <source>
        <strain evidence="2">9144</strain>
    </source>
</reference>
<protein>
    <recommendedName>
        <fullName evidence="1">F-box domain-containing protein</fullName>
    </recommendedName>
</protein>
<sequence>MDTTPHPESSWDGHFFGKAQGAEGLNWTRGHCGCDAIIDKKSISAPSAGLLGYQVETVSPRRSPSGVFGSPSGWRLECPKILSQQFRQTPTQYGAKTSIISDRSIKPCDRYGLIFYAIKMKPPHLNDDVLFYILTYLDVTSVIQCQRVSRHFQALTQSRQVWMSLARDLGRRGLIDLPLPDLSNYSTMQLVTEVKRIVVGPTTWLSHSDRQPTVHRQLHIPLGSDSLAPQLLPGGRHLLVERGVACELWDIVEHRRILMRNDVQVAIEFTHGKEELTLAVVISTMPMTIQVLRLNLHNDMQHIVASPKLPSWSLHISNTVIKGDFVLLVVNDASVLLLNWKETKCVILPRFARNSVHLIPGHLVALTSSSPSAKVLLYPFTAFESHWFPMTSDSIDAATEAALTGTKPTVLQQVEYPEVAGCRAPQLFVHECPLHHSSFIVSTNRVCGYASLHLHPSFHRFPLTVSAPTSPSKWHWRHLFSSGSVTAYKDQLMAFTYAGYGLSVNRNATTMFRKQVIHRASTDGGFVPISPQKRYTVSLSQYSGALCVCSDSGVDILYYTIYFASTLSYMDE</sequence>
<dbReference type="CDD" id="cd09917">
    <property type="entry name" value="F-box_SF"/>
    <property type="match status" value="1"/>
</dbReference>
<comment type="caution">
    <text evidence="2">The sequence shown here is derived from an EMBL/GenBank/DDBJ whole genome shotgun (WGS) entry which is preliminary data.</text>
</comment>
<name>A0AAD6Y7D6_9AGAR</name>
<proteinExistence type="predicted"/>
<accession>A0AAD6Y7D6</accession>
<feature type="domain" description="F-box" evidence="1">
    <location>
        <begin position="119"/>
        <end position="165"/>
    </location>
</feature>
<evidence type="ECO:0000259" key="1">
    <source>
        <dbReference type="PROSITE" id="PS50181"/>
    </source>
</evidence>
<gene>
    <name evidence="2" type="ORF">GGX14DRAFT_667485</name>
</gene>
<evidence type="ECO:0000313" key="3">
    <source>
        <dbReference type="Proteomes" id="UP001219525"/>
    </source>
</evidence>
<evidence type="ECO:0000313" key="2">
    <source>
        <dbReference type="EMBL" id="KAJ7197750.1"/>
    </source>
</evidence>
<keyword evidence="3" id="KW-1185">Reference proteome</keyword>
<dbReference type="Gene3D" id="1.20.1280.50">
    <property type="match status" value="1"/>
</dbReference>
<dbReference type="Pfam" id="PF12937">
    <property type="entry name" value="F-box-like"/>
    <property type="match status" value="1"/>
</dbReference>
<dbReference type="SUPFAM" id="SSF81383">
    <property type="entry name" value="F-box domain"/>
    <property type="match status" value="1"/>
</dbReference>